<evidence type="ECO:0000259" key="15">
    <source>
        <dbReference type="Pfam" id="PF00520"/>
    </source>
</evidence>
<feature type="repeat" description="ANK" evidence="13">
    <location>
        <begin position="200"/>
        <end position="232"/>
    </location>
</feature>
<feature type="repeat" description="ANK" evidence="13">
    <location>
        <begin position="311"/>
        <end position="343"/>
    </location>
</feature>
<evidence type="ECO:0000256" key="6">
    <source>
        <dbReference type="ARBA" id="ARBA00022989"/>
    </source>
</evidence>
<accession>A0A401S7H1</accession>
<feature type="transmembrane region" description="Helical" evidence="14">
    <location>
        <begin position="940"/>
        <end position="970"/>
    </location>
</feature>
<feature type="transmembrane region" description="Helical" evidence="14">
    <location>
        <begin position="875"/>
        <end position="897"/>
    </location>
</feature>
<dbReference type="STRING" id="137246.A0A401S7H1"/>
<dbReference type="Pfam" id="PF12796">
    <property type="entry name" value="Ank_2"/>
    <property type="match status" value="7"/>
</dbReference>
<protein>
    <recommendedName>
        <fullName evidence="15">Ion transport domain-containing protein</fullName>
    </recommendedName>
</protein>
<dbReference type="OMA" id="HWATEKN"/>
<comment type="subcellular location">
    <subcellularLocation>
        <location evidence="1">Membrane</location>
        <topology evidence="1">Multi-pass membrane protein</topology>
    </subcellularLocation>
</comment>
<keyword evidence="8" id="KW-0406">Ion transport</keyword>
<feature type="transmembrane region" description="Helical" evidence="14">
    <location>
        <begin position="773"/>
        <end position="791"/>
    </location>
</feature>
<name>A0A401S7H1_CHIPU</name>
<dbReference type="PANTHER" id="PTHR47143">
    <property type="entry name" value="TRANSIENT RECEPTOR POTENTIAL CATION CHANNEL PROTEIN PAINLESS"/>
    <property type="match status" value="1"/>
</dbReference>
<dbReference type="PRINTS" id="PR01415">
    <property type="entry name" value="ANKYRIN"/>
</dbReference>
<dbReference type="GO" id="GO:1902495">
    <property type="term" value="C:transmembrane transporter complex"/>
    <property type="evidence" value="ECO:0007669"/>
    <property type="project" value="TreeGrafter"/>
</dbReference>
<comment type="caution">
    <text evidence="16">The sequence shown here is derived from an EMBL/GenBank/DDBJ whole genome shotgun (WGS) entry which is preliminary data.</text>
</comment>
<evidence type="ECO:0000256" key="3">
    <source>
        <dbReference type="ARBA" id="ARBA00022606"/>
    </source>
</evidence>
<comment type="catalytic activity">
    <reaction evidence="12">
        <text>Ca(2+)(in) = Ca(2+)(out)</text>
        <dbReference type="Rhea" id="RHEA:29671"/>
        <dbReference type="ChEBI" id="CHEBI:29108"/>
    </reaction>
</comment>
<evidence type="ECO:0000256" key="8">
    <source>
        <dbReference type="ARBA" id="ARBA00023065"/>
    </source>
</evidence>
<keyword evidence="2" id="KW-0813">Transport</keyword>
<keyword evidence="11" id="KW-0407">Ion channel</keyword>
<evidence type="ECO:0000256" key="13">
    <source>
        <dbReference type="PROSITE-ProRule" id="PRU00023"/>
    </source>
</evidence>
<gene>
    <name evidence="16" type="ORF">chiPu_0004758</name>
</gene>
<dbReference type="PROSITE" id="PS50088">
    <property type="entry name" value="ANK_REPEAT"/>
    <property type="match status" value="7"/>
</dbReference>
<feature type="repeat" description="ANK" evidence="13">
    <location>
        <begin position="484"/>
        <end position="509"/>
    </location>
</feature>
<keyword evidence="7 13" id="KW-0040">ANK repeat</keyword>
<dbReference type="AlphaFoldDB" id="A0A401S7H1"/>
<dbReference type="InterPro" id="IPR052076">
    <property type="entry name" value="TRP_cation_channel"/>
</dbReference>
<dbReference type="SMART" id="SM00248">
    <property type="entry name" value="ANK"/>
    <property type="match status" value="15"/>
</dbReference>
<feature type="repeat" description="ANK" evidence="13">
    <location>
        <begin position="100"/>
        <end position="132"/>
    </location>
</feature>
<keyword evidence="4 14" id="KW-0812">Transmembrane</keyword>
<evidence type="ECO:0000256" key="5">
    <source>
        <dbReference type="ARBA" id="ARBA00022737"/>
    </source>
</evidence>
<dbReference type="InterPro" id="IPR002110">
    <property type="entry name" value="Ankyrin_rpt"/>
</dbReference>
<reference evidence="16 17" key="1">
    <citation type="journal article" date="2018" name="Nat. Ecol. Evol.">
        <title>Shark genomes provide insights into elasmobranch evolution and the origin of vertebrates.</title>
        <authorList>
            <person name="Hara Y"/>
            <person name="Yamaguchi K"/>
            <person name="Onimaru K"/>
            <person name="Kadota M"/>
            <person name="Koyanagi M"/>
            <person name="Keeley SD"/>
            <person name="Tatsumi K"/>
            <person name="Tanaka K"/>
            <person name="Motone F"/>
            <person name="Kageyama Y"/>
            <person name="Nozu R"/>
            <person name="Adachi N"/>
            <person name="Nishimura O"/>
            <person name="Nakagawa R"/>
            <person name="Tanegashima C"/>
            <person name="Kiyatake I"/>
            <person name="Matsumoto R"/>
            <person name="Murakumo K"/>
            <person name="Nishida K"/>
            <person name="Terakita A"/>
            <person name="Kuratani S"/>
            <person name="Sato K"/>
            <person name="Hyodo S Kuraku.S."/>
        </authorList>
    </citation>
    <scope>NUCLEOTIDE SEQUENCE [LARGE SCALE GENOMIC DNA]</scope>
</reference>
<dbReference type="OrthoDB" id="1661883at2759"/>
<evidence type="ECO:0000313" key="16">
    <source>
        <dbReference type="EMBL" id="GCC26342.1"/>
    </source>
</evidence>
<evidence type="ECO:0000256" key="7">
    <source>
        <dbReference type="ARBA" id="ARBA00023043"/>
    </source>
</evidence>
<keyword evidence="6 14" id="KW-1133">Transmembrane helix</keyword>
<keyword evidence="5" id="KW-0677">Repeat</keyword>
<dbReference type="PROSITE" id="PS50297">
    <property type="entry name" value="ANK_REP_REGION"/>
    <property type="match status" value="7"/>
</dbReference>
<feature type="repeat" description="ANK" evidence="13">
    <location>
        <begin position="550"/>
        <end position="582"/>
    </location>
</feature>
<evidence type="ECO:0000256" key="14">
    <source>
        <dbReference type="SAM" id="Phobius"/>
    </source>
</evidence>
<evidence type="ECO:0000256" key="4">
    <source>
        <dbReference type="ARBA" id="ARBA00022692"/>
    </source>
</evidence>
<dbReference type="SUPFAM" id="SSF48403">
    <property type="entry name" value="Ankyrin repeat"/>
    <property type="match status" value="2"/>
</dbReference>
<feature type="transmembrane region" description="Helical" evidence="14">
    <location>
        <begin position="721"/>
        <end position="742"/>
    </location>
</feature>
<dbReference type="Pfam" id="PF00520">
    <property type="entry name" value="Ion_trans"/>
    <property type="match status" value="1"/>
</dbReference>
<feature type="domain" description="Ion transport" evidence="15">
    <location>
        <begin position="780"/>
        <end position="976"/>
    </location>
</feature>
<organism evidence="16 17">
    <name type="scientific">Chiloscyllium punctatum</name>
    <name type="common">Brownbanded bambooshark</name>
    <name type="synonym">Hemiscyllium punctatum</name>
    <dbReference type="NCBI Taxonomy" id="137246"/>
    <lineage>
        <taxon>Eukaryota</taxon>
        <taxon>Metazoa</taxon>
        <taxon>Chordata</taxon>
        <taxon>Craniata</taxon>
        <taxon>Vertebrata</taxon>
        <taxon>Chondrichthyes</taxon>
        <taxon>Elasmobranchii</taxon>
        <taxon>Galeomorphii</taxon>
        <taxon>Galeoidea</taxon>
        <taxon>Orectolobiformes</taxon>
        <taxon>Hemiscylliidae</taxon>
        <taxon>Chiloscyllium</taxon>
    </lineage>
</organism>
<evidence type="ECO:0000256" key="9">
    <source>
        <dbReference type="ARBA" id="ARBA00023136"/>
    </source>
</evidence>
<sequence length="1120" mass="126393">MKKSAMKNLFKRGHVNNAYSTVQNVHELTSQRDGNIFKLVDSGDVTQIEKLVDEDVDCLSRMDDHKATPLHHAAGAGHLDILTLITDHANFEVLNVIDSNGNTPLHWAAEKNQALCTQALLDKGANPNILNNALMSPLHLAVSLSHNSVVKVLASHKTTELNLEGDLQNTPLMLACSRDNAEGLSILMKHGALVCKRNSLGRFPIHEAAFSGAEKTLEMLLQKGEELGNSREKHINYLDERHHAPLHLALLGGKIETIKICIDNGAKIDLPEKDKSTALHFACLQGAVEAVKHMLSKYDGENDILHLLDGIKQTPLHKAATYDYSELVEYLIEQGSDMNVTDCESRTPLLWAASNGAWNTVNLLVTKGANINIKNCAKCNFLHLTVLQLKGLNNLKEEILQSEKVQKLLNDQDIDGCTPLHNVCKQGRTESVGRMLSLKASPYLKTLDKKSPLHFAACCGRLSTCKLLLQNLNETKLLNEGDEKGMTPLHLATQNGHTKVVQLLLRKGALLMRDYRSWTNLHYAASGGYTQTMEILLQTNVTLLDRVDDKGNTALHLAAKEGHSNAVCLLLAKGAAITLNHDEASFFHEAIRNKRKEATSTIIQSDRLAEATEVFLHGSPMQCPVLELIEHLPDAFKDLLDRCMTESSEDRKSVNFSIEYDFRYLQCPLKFKKRAKKEENVQYAPLTALNAMIRFNRADLLNHPVCTQFLKMKWQAYGLRAHIINMALFSMLLIPLTFLIIVSRPHAFDNEPAIISNFTQGLTGPWMRYKESLLYKLCARTVFVMSILGLCKEIYQLLQQRLHYFLDSTNLLDWSMYAASIIFVIPWIFDVKTSIQWDCGSISAFATWVNFLLYLQRFDICGIYVVMFGEILNTLFHIMALFLFLILAFGFTFYILLYEQMAYGSPILSQLKILAMMLGDINYNENFLIPYSTDKMQFPLLTFIMLIVFLLLVPILLMNLLIGLAVGDIAEVQRTASLKRIAMQISLHTSLEKKLPYWFLNRVDQQKIIVYPNKASGSMTEALVRNFSESQVSDPATEVKSHGIDYRKLELQLEKQKYRLKDISAIMEMQNELLMLISQNLGINFEAVEQDQETFSQHSKAKSNKKRMYRMESCASIEDV</sequence>
<evidence type="ECO:0000313" key="17">
    <source>
        <dbReference type="Proteomes" id="UP000287033"/>
    </source>
</evidence>
<dbReference type="PANTHER" id="PTHR47143:SF1">
    <property type="entry name" value="ION_TRANS DOMAIN-CONTAINING PROTEIN"/>
    <property type="match status" value="1"/>
</dbReference>
<evidence type="ECO:0000256" key="12">
    <source>
        <dbReference type="ARBA" id="ARBA00036634"/>
    </source>
</evidence>
<evidence type="ECO:0000256" key="2">
    <source>
        <dbReference type="ARBA" id="ARBA00022448"/>
    </source>
</evidence>
<keyword evidence="17" id="KW-1185">Reference proteome</keyword>
<proteinExistence type="predicted"/>
<evidence type="ECO:0000256" key="10">
    <source>
        <dbReference type="ARBA" id="ARBA00023180"/>
    </source>
</evidence>
<dbReference type="InterPro" id="IPR005821">
    <property type="entry name" value="Ion_trans_dom"/>
</dbReference>
<dbReference type="GO" id="GO:0005216">
    <property type="term" value="F:monoatomic ion channel activity"/>
    <property type="evidence" value="ECO:0007669"/>
    <property type="project" value="InterPro"/>
</dbReference>
<feature type="repeat" description="ANK" evidence="13">
    <location>
        <begin position="241"/>
        <end position="273"/>
    </location>
</feature>
<feature type="repeat" description="ANK" evidence="13">
    <location>
        <begin position="344"/>
        <end position="376"/>
    </location>
</feature>
<keyword evidence="10" id="KW-0325">Glycoprotein</keyword>
<dbReference type="Proteomes" id="UP000287033">
    <property type="component" value="Unassembled WGS sequence"/>
</dbReference>
<evidence type="ECO:0000256" key="1">
    <source>
        <dbReference type="ARBA" id="ARBA00004141"/>
    </source>
</evidence>
<keyword evidence="9 14" id="KW-0472">Membrane</keyword>
<feature type="transmembrane region" description="Helical" evidence="14">
    <location>
        <begin position="811"/>
        <end position="829"/>
    </location>
</feature>
<evidence type="ECO:0000256" key="11">
    <source>
        <dbReference type="ARBA" id="ARBA00023303"/>
    </source>
</evidence>
<keyword evidence="3" id="KW-0716">Sensory transduction</keyword>
<dbReference type="Gene3D" id="1.25.40.20">
    <property type="entry name" value="Ankyrin repeat-containing domain"/>
    <property type="match status" value="6"/>
</dbReference>
<dbReference type="InterPro" id="IPR036770">
    <property type="entry name" value="Ankyrin_rpt-contain_sf"/>
</dbReference>
<dbReference type="EMBL" id="BEZZ01000120">
    <property type="protein sequence ID" value="GCC26342.1"/>
    <property type="molecule type" value="Genomic_DNA"/>
</dbReference>
<feature type="transmembrane region" description="Helical" evidence="14">
    <location>
        <begin position="835"/>
        <end position="855"/>
    </location>
</feature>